<feature type="compositionally biased region" description="Pro residues" evidence="5">
    <location>
        <begin position="364"/>
        <end position="374"/>
    </location>
</feature>
<feature type="region of interest" description="Disordered" evidence="5">
    <location>
        <begin position="122"/>
        <end position="184"/>
    </location>
</feature>
<feature type="signal peptide" evidence="7">
    <location>
        <begin position="1"/>
        <end position="31"/>
    </location>
</feature>
<evidence type="ECO:0000313" key="9">
    <source>
        <dbReference type="Proteomes" id="UP000315783"/>
    </source>
</evidence>
<dbReference type="EMBL" id="SPUK01000006">
    <property type="protein sequence ID" value="TQV96668.1"/>
    <property type="molecule type" value="Genomic_DNA"/>
</dbReference>
<dbReference type="GO" id="GO:0016020">
    <property type="term" value="C:membrane"/>
    <property type="evidence" value="ECO:0007669"/>
    <property type="project" value="UniProtKB-SubCell"/>
</dbReference>
<proteinExistence type="predicted"/>
<dbReference type="STRING" id="43265.A0A545W1T7"/>
<evidence type="ECO:0000256" key="7">
    <source>
        <dbReference type="SAM" id="SignalP"/>
    </source>
</evidence>
<dbReference type="PANTHER" id="PTHR15549:SF26">
    <property type="entry name" value="AXIAL BUDDING PATTERN PROTEIN 2-RELATED"/>
    <property type="match status" value="1"/>
</dbReference>
<comment type="subcellular location">
    <subcellularLocation>
        <location evidence="1">Membrane</location>
        <topology evidence="1">Single-pass membrane protein</topology>
    </subcellularLocation>
</comment>
<feature type="transmembrane region" description="Helical" evidence="6">
    <location>
        <begin position="192"/>
        <end position="214"/>
    </location>
</feature>
<name>A0A545W1T7_9HYPO</name>
<evidence type="ECO:0000256" key="3">
    <source>
        <dbReference type="ARBA" id="ARBA00022989"/>
    </source>
</evidence>
<evidence type="ECO:0000256" key="5">
    <source>
        <dbReference type="SAM" id="MobiDB-lite"/>
    </source>
</evidence>
<keyword evidence="2 6" id="KW-0812">Transmembrane</keyword>
<keyword evidence="7" id="KW-0732">Signal</keyword>
<protein>
    <submittedName>
        <fullName evidence="8">Uncharacterized protein</fullName>
    </submittedName>
</protein>
<reference evidence="8 9" key="1">
    <citation type="journal article" date="2019" name="Appl. Microbiol. Biotechnol.">
        <title>Genome sequence of Isaria javanica and comparative genome analysis insights into family S53 peptidase evolution in fungal entomopathogens.</title>
        <authorList>
            <person name="Lin R."/>
            <person name="Zhang X."/>
            <person name="Xin B."/>
            <person name="Zou M."/>
            <person name="Gao Y."/>
            <person name="Qin F."/>
            <person name="Hu Q."/>
            <person name="Xie B."/>
            <person name="Cheng X."/>
        </authorList>
    </citation>
    <scope>NUCLEOTIDE SEQUENCE [LARGE SCALE GENOMIC DNA]</scope>
    <source>
        <strain evidence="8 9">IJ1G</strain>
    </source>
</reference>
<dbReference type="OrthoDB" id="5311469at2759"/>
<evidence type="ECO:0000256" key="6">
    <source>
        <dbReference type="SAM" id="Phobius"/>
    </source>
</evidence>
<feature type="compositionally biased region" description="Low complexity" evidence="5">
    <location>
        <begin position="122"/>
        <end position="178"/>
    </location>
</feature>
<keyword evidence="9" id="KW-1185">Reference proteome</keyword>
<dbReference type="InterPro" id="IPR051694">
    <property type="entry name" value="Immunoregulatory_rcpt-like"/>
</dbReference>
<gene>
    <name evidence="8" type="ORF">IF1G_05251</name>
</gene>
<comment type="caution">
    <text evidence="8">The sequence shown here is derived from an EMBL/GenBank/DDBJ whole genome shotgun (WGS) entry which is preliminary data.</text>
</comment>
<evidence type="ECO:0000256" key="1">
    <source>
        <dbReference type="ARBA" id="ARBA00004167"/>
    </source>
</evidence>
<keyword evidence="4 6" id="KW-0472">Membrane</keyword>
<feature type="region of interest" description="Disordered" evidence="5">
    <location>
        <begin position="220"/>
        <end position="402"/>
    </location>
</feature>
<evidence type="ECO:0000256" key="4">
    <source>
        <dbReference type="ARBA" id="ARBA00023136"/>
    </source>
</evidence>
<dbReference type="GO" id="GO:0071944">
    <property type="term" value="C:cell periphery"/>
    <property type="evidence" value="ECO:0007669"/>
    <property type="project" value="UniProtKB-ARBA"/>
</dbReference>
<organism evidence="8 9">
    <name type="scientific">Cordyceps javanica</name>
    <dbReference type="NCBI Taxonomy" id="43265"/>
    <lineage>
        <taxon>Eukaryota</taxon>
        <taxon>Fungi</taxon>
        <taxon>Dikarya</taxon>
        <taxon>Ascomycota</taxon>
        <taxon>Pezizomycotina</taxon>
        <taxon>Sordariomycetes</taxon>
        <taxon>Hypocreomycetidae</taxon>
        <taxon>Hypocreales</taxon>
        <taxon>Cordycipitaceae</taxon>
        <taxon>Cordyceps</taxon>
    </lineage>
</organism>
<evidence type="ECO:0000256" key="2">
    <source>
        <dbReference type="ARBA" id="ARBA00022692"/>
    </source>
</evidence>
<evidence type="ECO:0000313" key="8">
    <source>
        <dbReference type="EMBL" id="TQV96668.1"/>
    </source>
</evidence>
<sequence length="402" mass="41433">MTRYRYPATGAAPCLLFALFFVLIAAPSALAFEANFDFYPKDAQPCLYDAAKASKCQGDSSQALNACFCGNGGSFVKLTAQCLGKKDKKDVAKVYDTMADACGTSKTPLKFDKDDFVDAAAAGDSKSSSTSSSSTASSSSSSKTSSSTLASQTASATSSPSTASATASPTASPAGGSTEESGKTKLSTAGTIGVAAGVSVAGVAAIAALAFFLVRRRKRGGAADEAHPMLPPEKYGGGGATTFPPQDPSPNLGGGGGFAEHEPKSHYSGSTYSGVPLSQQQQQQRQSYVALPTSTSPELPQQRPDSFLAAWEPPAGASNNTAPGNVQYVGPYAPPQSGGLAELPPQTLPVSNVFELDAQGSHTVPPPSHPPSHPAPQQTLQQQQQQQQQQQPAREYKPYIPN</sequence>
<feature type="compositionally biased region" description="Polar residues" evidence="5">
    <location>
        <begin position="267"/>
        <end position="278"/>
    </location>
</feature>
<feature type="compositionally biased region" description="Low complexity" evidence="5">
    <location>
        <begin position="375"/>
        <end position="391"/>
    </location>
</feature>
<dbReference type="PANTHER" id="PTHR15549">
    <property type="entry name" value="PAIRED IMMUNOGLOBULIN-LIKE TYPE 2 RECEPTOR"/>
    <property type="match status" value="1"/>
</dbReference>
<keyword evidence="3 6" id="KW-1133">Transmembrane helix</keyword>
<dbReference type="Proteomes" id="UP000315783">
    <property type="component" value="Unassembled WGS sequence"/>
</dbReference>
<feature type="chain" id="PRO_5021732531" evidence="7">
    <location>
        <begin position="32"/>
        <end position="402"/>
    </location>
</feature>
<accession>A0A545W1T7</accession>
<dbReference type="AlphaFoldDB" id="A0A545W1T7"/>